<name>A0ABU1JVU4_9PROT</name>
<reference evidence="1 2" key="1">
    <citation type="submission" date="2023-07" db="EMBL/GenBank/DDBJ databases">
        <title>Sorghum-associated microbial communities from plants grown in Nebraska, USA.</title>
        <authorList>
            <person name="Schachtman D."/>
        </authorList>
    </citation>
    <scope>NUCLEOTIDE SEQUENCE [LARGE SCALE GENOMIC DNA]</scope>
    <source>
        <strain evidence="1 2">584</strain>
    </source>
</reference>
<dbReference type="Proteomes" id="UP001262410">
    <property type="component" value="Unassembled WGS sequence"/>
</dbReference>
<dbReference type="InterPro" id="IPR029052">
    <property type="entry name" value="Metallo-depent_PP-like"/>
</dbReference>
<gene>
    <name evidence="1" type="ORF">E9232_005268</name>
</gene>
<dbReference type="SUPFAM" id="SSF56300">
    <property type="entry name" value="Metallo-dependent phosphatases"/>
    <property type="match status" value="1"/>
</dbReference>
<dbReference type="EMBL" id="JAVDPW010000009">
    <property type="protein sequence ID" value="MDR6292728.1"/>
    <property type="molecule type" value="Genomic_DNA"/>
</dbReference>
<comment type="caution">
    <text evidence="1">The sequence shown here is derived from an EMBL/GenBank/DDBJ whole genome shotgun (WGS) entry which is preliminary data.</text>
</comment>
<sequence>MSGPATPPDAIPALLPRGQGHQFVLYGDACSGVPGALHERTFAAVNTVLRRLAPQPEFILFPGDEIIGLTADAGSLRAQWRHWLDQEMGWLDRLMTPIWHTTGNHTAYDEMSEAVFREVLDLPRNGPPGQEGLSYWVRRGDLLMVFVHTLWTGLGGEGHVETDWLRQVLGQHADARHKLVVGHHPVHPVNGFSGPWQREIGPDHAKAFWALLVEAGVLAYVCSHILAYDVQVHDGLLQLCTAGAGTAHRMPEGVEYLHCVQAALDAEGLRCQVLDTDGRVRERLEWPLPPIPNDAWRILPMGESAAPLSGGLDPGRFVTFRLTGRAAPAGTSAAQTLVAAFDPGSLAPLWIGLRGPRQVLTVILGREPGRSPHYWFGPGLPPDAAFDIQLVLHPDMGPGGVMGRLGETARWSSLSAASASGIERLEWPSRWSVGHGQRGPADRGFQGAALTAAMAIG</sequence>
<evidence type="ECO:0000313" key="1">
    <source>
        <dbReference type="EMBL" id="MDR6292728.1"/>
    </source>
</evidence>
<evidence type="ECO:0000313" key="2">
    <source>
        <dbReference type="Proteomes" id="UP001262410"/>
    </source>
</evidence>
<dbReference type="Gene3D" id="3.60.21.10">
    <property type="match status" value="1"/>
</dbReference>
<accession>A0ABU1JVU4</accession>
<evidence type="ECO:0008006" key="3">
    <source>
        <dbReference type="Google" id="ProtNLM"/>
    </source>
</evidence>
<dbReference type="RefSeq" id="WP_309799068.1">
    <property type="nucleotide sequence ID" value="NZ_JAVDPW010000009.1"/>
</dbReference>
<keyword evidence="2" id="KW-1185">Reference proteome</keyword>
<proteinExistence type="predicted"/>
<organism evidence="1 2">
    <name type="scientific">Inquilinus ginsengisoli</name>
    <dbReference type="NCBI Taxonomy" id="363840"/>
    <lineage>
        <taxon>Bacteria</taxon>
        <taxon>Pseudomonadati</taxon>
        <taxon>Pseudomonadota</taxon>
        <taxon>Alphaproteobacteria</taxon>
        <taxon>Rhodospirillales</taxon>
        <taxon>Rhodospirillaceae</taxon>
        <taxon>Inquilinus</taxon>
    </lineage>
</organism>
<protein>
    <recommendedName>
        <fullName evidence="3">Calcineurin-like phosphoesterase domain-containing protein</fullName>
    </recommendedName>
</protein>